<dbReference type="Gene3D" id="3.10.450.50">
    <property type="match status" value="1"/>
</dbReference>
<dbReference type="AlphaFoldDB" id="A0A0D8ZW78"/>
<keyword evidence="3" id="KW-1185">Reference proteome</keyword>
<evidence type="ECO:0000259" key="1">
    <source>
        <dbReference type="Pfam" id="PF12680"/>
    </source>
</evidence>
<feature type="domain" description="SnoaL-like" evidence="1">
    <location>
        <begin position="9"/>
        <end position="112"/>
    </location>
</feature>
<dbReference type="InterPro" id="IPR032710">
    <property type="entry name" value="NTF2-like_dom_sf"/>
</dbReference>
<evidence type="ECO:0000313" key="2">
    <source>
        <dbReference type="EMBL" id="KJH73005.1"/>
    </source>
</evidence>
<evidence type="ECO:0000313" key="3">
    <source>
        <dbReference type="Proteomes" id="UP000032452"/>
    </source>
</evidence>
<organism evidence="2 3">
    <name type="scientific">Aliterella atlantica CENA595</name>
    <dbReference type="NCBI Taxonomy" id="1618023"/>
    <lineage>
        <taxon>Bacteria</taxon>
        <taxon>Bacillati</taxon>
        <taxon>Cyanobacteriota</taxon>
        <taxon>Cyanophyceae</taxon>
        <taxon>Chroococcidiopsidales</taxon>
        <taxon>Aliterellaceae</taxon>
        <taxon>Aliterella</taxon>
    </lineage>
</organism>
<dbReference type="EMBL" id="JYON01000002">
    <property type="protein sequence ID" value="KJH73005.1"/>
    <property type="molecule type" value="Genomic_DNA"/>
</dbReference>
<dbReference type="OrthoDB" id="8375282at2"/>
<dbReference type="RefSeq" id="WP_045053097.1">
    <property type="nucleotide sequence ID" value="NZ_CAWMDP010000059.1"/>
</dbReference>
<proteinExistence type="predicted"/>
<dbReference type="SUPFAM" id="SSF54427">
    <property type="entry name" value="NTF2-like"/>
    <property type="match status" value="1"/>
</dbReference>
<dbReference type="Pfam" id="PF12680">
    <property type="entry name" value="SnoaL_2"/>
    <property type="match status" value="1"/>
</dbReference>
<reference evidence="2 3" key="1">
    <citation type="submission" date="2015-02" db="EMBL/GenBank/DDBJ databases">
        <title>Draft genome of a novel marine cyanobacterium (Chroococcales) isolated from South Atlantic Ocean.</title>
        <authorList>
            <person name="Rigonato J."/>
            <person name="Alvarenga D.O."/>
            <person name="Branco L.H."/>
            <person name="Varani A.M."/>
            <person name="Brandini F.P."/>
            <person name="Fiore M.F."/>
        </authorList>
    </citation>
    <scope>NUCLEOTIDE SEQUENCE [LARGE SCALE GENOMIC DNA]</scope>
    <source>
        <strain evidence="2 3">CENA595</strain>
    </source>
</reference>
<accession>A0A0D8ZW78</accession>
<gene>
    <name evidence="2" type="ORF">UH38_02730</name>
</gene>
<dbReference type="InterPro" id="IPR037401">
    <property type="entry name" value="SnoaL-like"/>
</dbReference>
<dbReference type="Proteomes" id="UP000032452">
    <property type="component" value="Unassembled WGS sequence"/>
</dbReference>
<dbReference type="CDD" id="cd00531">
    <property type="entry name" value="NTF2_like"/>
    <property type="match status" value="1"/>
</dbReference>
<dbReference type="STRING" id="1618023.UH38_02730"/>
<name>A0A0D8ZW78_9CYAN</name>
<protein>
    <recommendedName>
        <fullName evidence="1">SnoaL-like domain-containing protein</fullName>
    </recommendedName>
</protein>
<comment type="caution">
    <text evidence="2">The sequence shown here is derived from an EMBL/GenBank/DDBJ whole genome shotgun (WGS) entry which is preliminary data.</text>
</comment>
<sequence length="142" mass="15738">MASPNVEIVQRMYECFNRGDMDTIRQEIFAPDLVWRLPGRHPLAGVKNGAEEVIAFFTQLNKAGIQVDLIGIEPFGADSVVEVHRGHGQTNGAVLDANNCTHYQIRDGKIANVQVYISDQHSVDNFFSAVYALKPIPDRLAS</sequence>